<proteinExistence type="predicted"/>
<dbReference type="Proteomes" id="UP000007431">
    <property type="component" value="Unassembled WGS sequence"/>
</dbReference>
<gene>
    <name evidence="2" type="ORF">SCHCODRAFT_110438</name>
</gene>
<dbReference type="GeneID" id="9588038"/>
<feature type="non-terminal residue" evidence="2">
    <location>
        <position position="506"/>
    </location>
</feature>
<dbReference type="Gene3D" id="3.80.10.10">
    <property type="entry name" value="Ribonuclease Inhibitor"/>
    <property type="match status" value="1"/>
</dbReference>
<organism evidence="3">
    <name type="scientific">Schizophyllum commune (strain H4-8 / FGSC 9210)</name>
    <name type="common">Split gill fungus</name>
    <dbReference type="NCBI Taxonomy" id="578458"/>
    <lineage>
        <taxon>Eukaryota</taxon>
        <taxon>Fungi</taxon>
        <taxon>Dikarya</taxon>
        <taxon>Basidiomycota</taxon>
        <taxon>Agaricomycotina</taxon>
        <taxon>Agaricomycetes</taxon>
        <taxon>Agaricomycetidae</taxon>
        <taxon>Agaricales</taxon>
        <taxon>Schizophyllaceae</taxon>
        <taxon>Schizophyllum</taxon>
    </lineage>
</organism>
<dbReference type="SUPFAM" id="SSF81383">
    <property type="entry name" value="F-box domain"/>
    <property type="match status" value="1"/>
</dbReference>
<dbReference type="OrthoDB" id="3543113at2759"/>
<dbReference type="InterPro" id="IPR001810">
    <property type="entry name" value="F-box_dom"/>
</dbReference>
<dbReference type="InterPro" id="IPR036047">
    <property type="entry name" value="F-box-like_dom_sf"/>
</dbReference>
<keyword evidence="3" id="KW-1185">Reference proteome</keyword>
<dbReference type="InterPro" id="IPR032675">
    <property type="entry name" value="LRR_dom_sf"/>
</dbReference>
<name>D8Q914_SCHCM</name>
<dbReference type="EMBL" id="GL377308">
    <property type="protein sequence ID" value="EFI95569.1"/>
    <property type="molecule type" value="Genomic_DNA"/>
</dbReference>
<reference evidence="2 3" key="1">
    <citation type="journal article" date="2010" name="Nat. Biotechnol.">
        <title>Genome sequence of the model mushroom Schizophyllum commune.</title>
        <authorList>
            <person name="Ohm R.A."/>
            <person name="de Jong J.F."/>
            <person name="Lugones L.G."/>
            <person name="Aerts A."/>
            <person name="Kothe E."/>
            <person name="Stajich J.E."/>
            <person name="de Vries R.P."/>
            <person name="Record E."/>
            <person name="Levasseur A."/>
            <person name="Baker S.E."/>
            <person name="Bartholomew K.A."/>
            <person name="Coutinho P.M."/>
            <person name="Erdmann S."/>
            <person name="Fowler T.J."/>
            <person name="Gathman A.C."/>
            <person name="Lombard V."/>
            <person name="Henrissat B."/>
            <person name="Knabe N."/>
            <person name="Kuees U."/>
            <person name="Lilly W.W."/>
            <person name="Lindquist E."/>
            <person name="Lucas S."/>
            <person name="Magnuson J.K."/>
            <person name="Piumi F."/>
            <person name="Raudaskoski M."/>
            <person name="Salamov A."/>
            <person name="Schmutz J."/>
            <person name="Schwarze F.W.M.R."/>
            <person name="vanKuyk P.A."/>
            <person name="Horton J.S."/>
            <person name="Grigoriev I.V."/>
            <person name="Woesten H.A.B."/>
        </authorList>
    </citation>
    <scope>NUCLEOTIDE SEQUENCE [LARGE SCALE GENOMIC DNA]</scope>
    <source>
        <strain evidence="3">H4-8 / FGSC 9210</strain>
    </source>
</reference>
<evidence type="ECO:0000313" key="2">
    <source>
        <dbReference type="EMBL" id="EFI95569.1"/>
    </source>
</evidence>
<evidence type="ECO:0000313" key="3">
    <source>
        <dbReference type="Proteomes" id="UP000007431"/>
    </source>
</evidence>
<sequence>MSCFPWLPAELIHEIFSSPCLSQLDLSVLARASRDWHNIATPILWRRLPGLLPLLKLIPEDASSIIPIQCEDERLTGYPIECITITRPLIEEDWTPVYRRAVLVKDLEVHASYSPLCSEFTTQTLEAIAACPPSRCLLPELRSLHLDINLRHVFHTNTHLTSLLEILLSPNITGNLVEDLRFEKDLGFTRLTEAHAAMLVNAAATRWTHLKSVSLQVELCGPSLLATFSQMPALELLKLAFEQSAEESDIIPVSLTPGFLSLRSLELGAVASDAAAAVLQSWDLRALQSFEITRIHNCAKPEDLLQAIHDCIAHDALRVLSIEADFTTGPAPMLEHLRPIAVFRRLVDVFIDVNEGLLLTDDDHAQLAGWWPEAEYIFFNSESHCRISNLCTPATLHCLTHYARCCPRLQELCLPLVAHPPIPVVPADTPSGHPLYDLEIGDAPLYAEDAAEVAQFLVGVFPHLEEVEYLDRGYSVAWKHVNALLEYRNHQAQLDRGCSDSRRHSI</sequence>
<feature type="domain" description="F-box" evidence="1">
    <location>
        <begin position="7"/>
        <end position="48"/>
    </location>
</feature>
<dbReference type="KEGG" id="scm:SCHCO_02690527"/>
<accession>D8Q914</accession>
<protein>
    <recommendedName>
        <fullName evidence="1">F-box domain-containing protein</fullName>
    </recommendedName>
</protein>
<dbReference type="Pfam" id="PF12937">
    <property type="entry name" value="F-box-like"/>
    <property type="match status" value="1"/>
</dbReference>
<dbReference type="SUPFAM" id="SSF52047">
    <property type="entry name" value="RNI-like"/>
    <property type="match status" value="1"/>
</dbReference>
<dbReference type="RefSeq" id="XP_003030472.1">
    <property type="nucleotide sequence ID" value="XM_003030426.1"/>
</dbReference>
<dbReference type="InParanoid" id="D8Q914"/>
<dbReference type="HOGENOM" id="CLU_021164_0_0_1"/>
<dbReference type="VEuPathDB" id="FungiDB:SCHCODRAFT_02690527"/>
<evidence type="ECO:0000259" key="1">
    <source>
        <dbReference type="Pfam" id="PF12937"/>
    </source>
</evidence>
<dbReference type="AlphaFoldDB" id="D8Q914"/>